<evidence type="ECO:0000256" key="6">
    <source>
        <dbReference type="ARBA" id="ARBA00023211"/>
    </source>
</evidence>
<feature type="non-terminal residue" evidence="8">
    <location>
        <position position="120"/>
    </location>
</feature>
<evidence type="ECO:0000256" key="3">
    <source>
        <dbReference type="ARBA" id="ARBA00022723"/>
    </source>
</evidence>
<keyword evidence="3" id="KW-0479">Metal-binding</keyword>
<dbReference type="InterPro" id="IPR004843">
    <property type="entry name" value="Calcineurin-like_PHP"/>
</dbReference>
<organism evidence="8">
    <name type="scientific">marine sediment metagenome</name>
    <dbReference type="NCBI Taxonomy" id="412755"/>
    <lineage>
        <taxon>unclassified sequences</taxon>
        <taxon>metagenomes</taxon>
        <taxon>ecological metagenomes</taxon>
    </lineage>
</organism>
<dbReference type="Pfam" id="PF00149">
    <property type="entry name" value="Metallophos"/>
    <property type="match status" value="1"/>
</dbReference>
<dbReference type="GO" id="GO:0016020">
    <property type="term" value="C:membrane"/>
    <property type="evidence" value="ECO:0007669"/>
    <property type="project" value="GOC"/>
</dbReference>
<keyword evidence="2" id="KW-0997">Cell inner membrane</keyword>
<dbReference type="GO" id="GO:0008758">
    <property type="term" value="F:UDP-2,3-diacylglucosamine hydrolase activity"/>
    <property type="evidence" value="ECO:0007669"/>
    <property type="project" value="TreeGrafter"/>
</dbReference>
<evidence type="ECO:0000256" key="4">
    <source>
        <dbReference type="ARBA" id="ARBA00022801"/>
    </source>
</evidence>
<evidence type="ECO:0000259" key="7">
    <source>
        <dbReference type="Pfam" id="PF00149"/>
    </source>
</evidence>
<protein>
    <recommendedName>
        <fullName evidence="7">Calcineurin-like phosphoesterase domain-containing protein</fullName>
    </recommendedName>
</protein>
<accession>A0A0F9F3G3</accession>
<name>A0A0F9F3G3_9ZZZZ</name>
<comment type="caution">
    <text evidence="8">The sequence shown here is derived from an EMBL/GenBank/DDBJ whole genome shotgun (WGS) entry which is preliminary data.</text>
</comment>
<feature type="domain" description="Calcineurin-like phosphoesterase" evidence="7">
    <location>
        <begin position="10"/>
        <end position="115"/>
    </location>
</feature>
<dbReference type="AlphaFoldDB" id="A0A0F9F3G3"/>
<dbReference type="Gene3D" id="3.60.21.10">
    <property type="match status" value="1"/>
</dbReference>
<gene>
    <name evidence="8" type="ORF">LCGC14_2079100</name>
</gene>
<proteinExistence type="predicted"/>
<dbReference type="SUPFAM" id="SSF56300">
    <property type="entry name" value="Metallo-dependent phosphatases"/>
    <property type="match status" value="1"/>
</dbReference>
<keyword evidence="5" id="KW-0472">Membrane</keyword>
<evidence type="ECO:0000256" key="1">
    <source>
        <dbReference type="ARBA" id="ARBA00022475"/>
    </source>
</evidence>
<dbReference type="PANTHER" id="PTHR34990:SF1">
    <property type="entry name" value="UDP-2,3-DIACYLGLUCOSAMINE HYDROLASE"/>
    <property type="match status" value="1"/>
</dbReference>
<evidence type="ECO:0000256" key="2">
    <source>
        <dbReference type="ARBA" id="ARBA00022519"/>
    </source>
</evidence>
<keyword evidence="1" id="KW-1003">Cell membrane</keyword>
<keyword evidence="4" id="KW-0378">Hydrolase</keyword>
<evidence type="ECO:0000313" key="8">
    <source>
        <dbReference type="EMBL" id="KKL73021.1"/>
    </source>
</evidence>
<dbReference type="PANTHER" id="PTHR34990">
    <property type="entry name" value="UDP-2,3-DIACYLGLUCOSAMINE HYDROLASE-RELATED"/>
    <property type="match status" value="1"/>
</dbReference>
<keyword evidence="6" id="KW-0464">Manganese</keyword>
<reference evidence="8" key="1">
    <citation type="journal article" date="2015" name="Nature">
        <title>Complex archaea that bridge the gap between prokaryotes and eukaryotes.</title>
        <authorList>
            <person name="Spang A."/>
            <person name="Saw J.H."/>
            <person name="Jorgensen S.L."/>
            <person name="Zaremba-Niedzwiedzka K."/>
            <person name="Martijn J."/>
            <person name="Lind A.E."/>
            <person name="van Eijk R."/>
            <person name="Schleper C."/>
            <person name="Guy L."/>
            <person name="Ettema T.J."/>
        </authorList>
    </citation>
    <scope>NUCLEOTIDE SEQUENCE</scope>
</reference>
<dbReference type="InterPro" id="IPR029052">
    <property type="entry name" value="Metallo-depent_PP-like"/>
</dbReference>
<evidence type="ECO:0000256" key="5">
    <source>
        <dbReference type="ARBA" id="ARBA00023136"/>
    </source>
</evidence>
<dbReference type="InterPro" id="IPR043461">
    <property type="entry name" value="LpxH-like"/>
</dbReference>
<dbReference type="EMBL" id="LAZR01025090">
    <property type="protein sequence ID" value="KKL73021.1"/>
    <property type="molecule type" value="Genomic_DNA"/>
</dbReference>
<dbReference type="GO" id="GO:0009245">
    <property type="term" value="P:lipid A biosynthetic process"/>
    <property type="evidence" value="ECO:0007669"/>
    <property type="project" value="TreeGrafter"/>
</dbReference>
<sequence length="120" mass="14067">MYKLDDDTIVVVVSDVHVGAMINHHAIFIEFLKQVGRNPKNLKAVIILGDFFDVIMESVRDYCRRLYFPGGSRDEHTKSFIYMDEKTRNYDKIFLGLKKLQDREIRVFFTLGNHEIKIIG</sequence>
<dbReference type="GO" id="GO:0046872">
    <property type="term" value="F:metal ion binding"/>
    <property type="evidence" value="ECO:0007669"/>
    <property type="project" value="UniProtKB-KW"/>
</dbReference>